<protein>
    <recommendedName>
        <fullName evidence="8">Probable lipid II flippase MurJ</fullName>
    </recommendedName>
</protein>
<keyword evidence="2 8" id="KW-1003">Cell membrane</keyword>
<keyword evidence="8 9" id="KW-0961">Cell wall biogenesis/degradation</keyword>
<feature type="transmembrane region" description="Helical" evidence="8">
    <location>
        <begin position="63"/>
        <end position="82"/>
    </location>
</feature>
<feature type="transmembrane region" description="Helical" evidence="8">
    <location>
        <begin position="452"/>
        <end position="473"/>
    </location>
</feature>
<comment type="pathway">
    <text evidence="8">Cell wall biogenesis; peptidoglycan biosynthesis.</text>
</comment>
<dbReference type="GO" id="GO:0008360">
    <property type="term" value="P:regulation of cell shape"/>
    <property type="evidence" value="ECO:0007669"/>
    <property type="project" value="UniProtKB-UniRule"/>
</dbReference>
<feature type="transmembrane region" description="Helical" evidence="8">
    <location>
        <begin position="364"/>
        <end position="382"/>
    </location>
</feature>
<evidence type="ECO:0000256" key="6">
    <source>
        <dbReference type="ARBA" id="ARBA00022989"/>
    </source>
</evidence>
<keyword evidence="7 8" id="KW-0472">Membrane</keyword>
<feature type="transmembrane region" description="Helical" evidence="8">
    <location>
        <begin position="102"/>
        <end position="128"/>
    </location>
</feature>
<comment type="caution">
    <text evidence="10">The sequence shown here is derived from an EMBL/GenBank/DDBJ whole genome shotgun (WGS) entry which is preliminary data.</text>
</comment>
<evidence type="ECO:0000313" key="11">
    <source>
        <dbReference type="Proteomes" id="UP000231152"/>
    </source>
</evidence>
<keyword evidence="5 8" id="KW-0573">Peptidoglycan synthesis</keyword>
<proteinExistence type="inferred from homology"/>
<dbReference type="NCBIfam" id="TIGR01695">
    <property type="entry name" value="murJ_mviN"/>
    <property type="match status" value="1"/>
</dbReference>
<feature type="transmembrane region" description="Helical" evidence="8">
    <location>
        <begin position="256"/>
        <end position="276"/>
    </location>
</feature>
<sequence>MRNFIKRLFLLQTSSITRAAWTIALASLVSRLLGVFRDRILAGSFGAGDVLDIYYAAFRVPDFIYNLIIVGALSAGFIPVFIQSRQQGKEGESFSWQLTNIFMTMSGIALVVAAVLVGLFAPSIAPLIAPGFTPDKQLGVIALTRIILLSPVLLGLSAILGGVLQAYRNFFIYSLAPIFYNVGIIFGALFLAPWYGIVGLAWGVILGAALHFVTQFLAVLRLGWRPKFIWKPKDKGLREIIRLMVPRTLSLATQHLNIVFLTIIASFLASGSLAIFNFSSNLYFVPVAFFGISYALAVFPALSESALEKDGESFKKLISNAVRSVLFFIVPATVVFILLRAQLVRIVFGSGAFDWNDTVLTFESLRWLALSMFASAIIPILVRGFYARHNTVTPFVVGILADAVTVGSAYVLSMRYGVLGLAMAFSAGAFFQLAGLWGVLHHSAGSMDEKRIFSAGIRFIGAGIVMAIVMQGIKVLSGLTLGTETLLALLTQTAIASLTGLIAYVMVLWLLGSEELIEMMAALSKRQFKIRTLFTSVDGGEGL</sequence>
<dbReference type="AlphaFoldDB" id="A0A2M8LFM5"/>
<dbReference type="EMBL" id="PFET01000002">
    <property type="protein sequence ID" value="PJE76225.1"/>
    <property type="molecule type" value="Genomic_DNA"/>
</dbReference>
<keyword evidence="3 8" id="KW-0812">Transmembrane</keyword>
<keyword evidence="6 8" id="KW-1133">Transmembrane helix</keyword>
<dbReference type="InterPro" id="IPR051050">
    <property type="entry name" value="Lipid_II_flippase_MurJ/MviN"/>
</dbReference>
<feature type="transmembrane region" description="Helical" evidence="8">
    <location>
        <begin position="170"/>
        <end position="194"/>
    </location>
</feature>
<keyword evidence="4 8" id="KW-0133">Cell shape</keyword>
<dbReference type="PANTHER" id="PTHR47019:SF1">
    <property type="entry name" value="LIPID II FLIPPASE MURJ"/>
    <property type="match status" value="1"/>
</dbReference>
<keyword evidence="8 9" id="KW-0813">Transport</keyword>
<comment type="function">
    <text evidence="8 9">Involved in peptidoglycan biosynthesis. Transports lipid-linked peptidoglycan precursors from the inner to the outer leaflet of the cytoplasmic membrane.</text>
</comment>
<dbReference type="GO" id="GO:0009252">
    <property type="term" value="P:peptidoglycan biosynthetic process"/>
    <property type="evidence" value="ECO:0007669"/>
    <property type="project" value="UniProtKB-UniRule"/>
</dbReference>
<name>A0A2M8LFM5_9BACT</name>
<feature type="transmembrane region" description="Helical" evidence="8">
    <location>
        <begin position="200"/>
        <end position="224"/>
    </location>
</feature>
<evidence type="ECO:0000256" key="7">
    <source>
        <dbReference type="ARBA" id="ARBA00023136"/>
    </source>
</evidence>
<evidence type="ECO:0000256" key="2">
    <source>
        <dbReference type="ARBA" id="ARBA00022475"/>
    </source>
</evidence>
<feature type="transmembrane region" description="Helical" evidence="8">
    <location>
        <begin position="418"/>
        <end position="440"/>
    </location>
</feature>
<accession>A0A2M8LFM5</accession>
<feature type="transmembrane region" description="Helical" evidence="8">
    <location>
        <begin position="140"/>
        <end position="163"/>
    </location>
</feature>
<dbReference type="GO" id="GO:0071555">
    <property type="term" value="P:cell wall organization"/>
    <property type="evidence" value="ECO:0007669"/>
    <property type="project" value="UniProtKB-UniRule"/>
</dbReference>
<dbReference type="UniPathway" id="UPA00219"/>
<reference evidence="10 11" key="1">
    <citation type="submission" date="2017-09" db="EMBL/GenBank/DDBJ databases">
        <title>Depth-based differentiation of microbial function through sediment-hosted aquifers and enrichment of novel symbionts in the deep terrestrial subsurface.</title>
        <authorList>
            <person name="Probst A.J."/>
            <person name="Ladd B."/>
            <person name="Jarett J.K."/>
            <person name="Geller-Mcgrath D.E."/>
            <person name="Sieber C.M."/>
            <person name="Emerson J.B."/>
            <person name="Anantharaman K."/>
            <person name="Thomas B.C."/>
            <person name="Malmstrom R."/>
            <person name="Stieglmeier M."/>
            <person name="Klingl A."/>
            <person name="Woyke T."/>
            <person name="Ryan C.M."/>
            <person name="Banfield J.F."/>
        </authorList>
    </citation>
    <scope>NUCLEOTIDE SEQUENCE [LARGE SCALE GENOMIC DNA]</scope>
    <source>
        <strain evidence="10">CG10_big_fil_rev_8_21_14_0_10_48_11</strain>
    </source>
</reference>
<dbReference type="Proteomes" id="UP000231152">
    <property type="component" value="Unassembled WGS sequence"/>
</dbReference>
<feature type="transmembrane region" description="Helical" evidence="8">
    <location>
        <begin position="394"/>
        <end position="412"/>
    </location>
</feature>
<evidence type="ECO:0000313" key="10">
    <source>
        <dbReference type="EMBL" id="PJE76225.1"/>
    </source>
</evidence>
<comment type="similarity">
    <text evidence="8 9">Belongs to the MurJ/MviN family.</text>
</comment>
<dbReference type="CDD" id="cd13123">
    <property type="entry name" value="MATE_MurJ_like"/>
    <property type="match status" value="1"/>
</dbReference>
<feature type="transmembrane region" description="Helical" evidence="8">
    <location>
        <begin position="485"/>
        <end position="511"/>
    </location>
</feature>
<feature type="transmembrane region" description="Helical" evidence="8">
    <location>
        <begin position="324"/>
        <end position="344"/>
    </location>
</feature>
<evidence type="ECO:0000256" key="9">
    <source>
        <dbReference type="PIRNR" id="PIRNR002869"/>
    </source>
</evidence>
<comment type="subcellular location">
    <subcellularLocation>
        <location evidence="1 8">Cell membrane</location>
        <topology evidence="1 8">Multi-pass membrane protein</topology>
    </subcellularLocation>
</comment>
<dbReference type="GO" id="GO:0005886">
    <property type="term" value="C:plasma membrane"/>
    <property type="evidence" value="ECO:0007669"/>
    <property type="project" value="UniProtKB-SubCell"/>
</dbReference>
<dbReference type="GO" id="GO:0015648">
    <property type="term" value="F:lipid-linked peptidoglycan transporter activity"/>
    <property type="evidence" value="ECO:0007669"/>
    <property type="project" value="UniProtKB-UniRule"/>
</dbReference>
<gene>
    <name evidence="10" type="primary">mviN</name>
    <name evidence="8" type="synonym">murJ</name>
    <name evidence="10" type="ORF">COV04_00530</name>
</gene>
<evidence type="ECO:0000256" key="3">
    <source>
        <dbReference type="ARBA" id="ARBA00022692"/>
    </source>
</evidence>
<dbReference type="InterPro" id="IPR004268">
    <property type="entry name" value="MurJ"/>
</dbReference>
<evidence type="ECO:0000256" key="1">
    <source>
        <dbReference type="ARBA" id="ARBA00004651"/>
    </source>
</evidence>
<feature type="transmembrane region" description="Helical" evidence="8">
    <location>
        <begin position="282"/>
        <end position="303"/>
    </location>
</feature>
<dbReference type="PRINTS" id="PR01806">
    <property type="entry name" value="VIRFACTRMVIN"/>
</dbReference>
<evidence type="ECO:0000256" key="4">
    <source>
        <dbReference type="ARBA" id="ARBA00022960"/>
    </source>
</evidence>
<dbReference type="GO" id="GO:0034204">
    <property type="term" value="P:lipid translocation"/>
    <property type="evidence" value="ECO:0007669"/>
    <property type="project" value="TreeGrafter"/>
</dbReference>
<dbReference type="PANTHER" id="PTHR47019">
    <property type="entry name" value="LIPID II FLIPPASE MURJ"/>
    <property type="match status" value="1"/>
</dbReference>
<dbReference type="Pfam" id="PF03023">
    <property type="entry name" value="MurJ"/>
    <property type="match status" value="1"/>
</dbReference>
<evidence type="ECO:0000256" key="8">
    <source>
        <dbReference type="HAMAP-Rule" id="MF_02078"/>
    </source>
</evidence>
<dbReference type="HAMAP" id="MF_02078">
    <property type="entry name" value="MurJ_MviN"/>
    <property type="match status" value="1"/>
</dbReference>
<evidence type="ECO:0000256" key="5">
    <source>
        <dbReference type="ARBA" id="ARBA00022984"/>
    </source>
</evidence>
<organism evidence="10 11">
    <name type="scientific">Candidatus Uhrbacteria bacterium CG10_big_fil_rev_8_21_14_0_10_48_11</name>
    <dbReference type="NCBI Taxonomy" id="1975037"/>
    <lineage>
        <taxon>Bacteria</taxon>
        <taxon>Candidatus Uhriibacteriota</taxon>
    </lineage>
</organism>
<dbReference type="PIRSF" id="PIRSF002869">
    <property type="entry name" value="MviN"/>
    <property type="match status" value="1"/>
</dbReference>